<evidence type="ECO:0000313" key="1">
    <source>
        <dbReference type="EMBL" id="MYM81795.1"/>
    </source>
</evidence>
<sequence>MESLERSRAVIELGKRLIAQLKIGDDELTQWMAHMLAERIQRAEKAPPEDRLAAQNSCAELVFQLWAQRYSFPPRLRPLAKLEPLLRTLDALDANSGPRFRFMHEPPADIMADEDAAKLLSLAANLDDASRILVQYFLAAAAEVASEESKPWIQSAVDAGADVTLEVRIIGFLNRGLDRDGAEAKLARETLLDKIQKLETFASMAAAHAADLRAKHDLLGDELNDADSVGD</sequence>
<dbReference type="Proteomes" id="UP000474565">
    <property type="component" value="Unassembled WGS sequence"/>
</dbReference>
<proteinExistence type="predicted"/>
<dbReference type="AlphaFoldDB" id="A0A6L8MMP9"/>
<dbReference type="EMBL" id="WWCP01000006">
    <property type="protein sequence ID" value="MYM81795.1"/>
    <property type="molecule type" value="Genomic_DNA"/>
</dbReference>
<organism evidence="1 2">
    <name type="scientific">Duganella lactea</name>
    <dbReference type="NCBI Taxonomy" id="2692173"/>
    <lineage>
        <taxon>Bacteria</taxon>
        <taxon>Pseudomonadati</taxon>
        <taxon>Pseudomonadota</taxon>
        <taxon>Betaproteobacteria</taxon>
        <taxon>Burkholderiales</taxon>
        <taxon>Oxalobacteraceae</taxon>
        <taxon>Telluria group</taxon>
        <taxon>Duganella</taxon>
    </lineage>
</organism>
<protein>
    <submittedName>
        <fullName evidence="1">Uncharacterized protein</fullName>
    </submittedName>
</protein>
<name>A0A6L8MMP9_9BURK</name>
<comment type="caution">
    <text evidence="1">The sequence shown here is derived from an EMBL/GenBank/DDBJ whole genome shotgun (WGS) entry which is preliminary data.</text>
</comment>
<accession>A0A6L8MMP9</accession>
<evidence type="ECO:0000313" key="2">
    <source>
        <dbReference type="Proteomes" id="UP000474565"/>
    </source>
</evidence>
<gene>
    <name evidence="1" type="ORF">GTP44_07465</name>
</gene>
<dbReference type="NCBIfam" id="NF041817">
    <property type="entry name" value="Avs3b"/>
    <property type="match status" value="1"/>
</dbReference>
<reference evidence="1 2" key="1">
    <citation type="submission" date="2019-12" db="EMBL/GenBank/DDBJ databases">
        <title>Novel species isolated from a subtropical stream in China.</title>
        <authorList>
            <person name="Lu H."/>
        </authorList>
    </citation>
    <scope>NUCLEOTIDE SEQUENCE [LARGE SCALE GENOMIC DNA]</scope>
    <source>
        <strain evidence="1 2">FT50W</strain>
    </source>
</reference>
<dbReference type="RefSeq" id="WP_161018931.1">
    <property type="nucleotide sequence ID" value="NZ_WWCP01000006.1"/>
</dbReference>